<evidence type="ECO:0000256" key="7">
    <source>
        <dbReference type="ARBA" id="ARBA00022605"/>
    </source>
</evidence>
<evidence type="ECO:0000313" key="16">
    <source>
        <dbReference type="EMBL" id="KRL04546.1"/>
    </source>
</evidence>
<proteinExistence type="inferred from homology"/>
<keyword evidence="12" id="KW-0457">Lysine biosynthesis</keyword>
<evidence type="ECO:0000256" key="8">
    <source>
        <dbReference type="ARBA" id="ARBA00022723"/>
    </source>
</evidence>
<comment type="catalytic activity">
    <reaction evidence="14">
        <text>N-succinyl-(2S,6S)-2,6-diaminopimelate + H2O = (2S,6S)-2,6-diaminopimelate + succinate</text>
        <dbReference type="Rhea" id="RHEA:22608"/>
        <dbReference type="ChEBI" id="CHEBI:15377"/>
        <dbReference type="ChEBI" id="CHEBI:30031"/>
        <dbReference type="ChEBI" id="CHEBI:57609"/>
        <dbReference type="ChEBI" id="CHEBI:58087"/>
        <dbReference type="EC" id="3.5.1.18"/>
    </reaction>
</comment>
<evidence type="ECO:0000256" key="14">
    <source>
        <dbReference type="ARBA" id="ARBA00051301"/>
    </source>
</evidence>
<dbReference type="GO" id="GO:0009014">
    <property type="term" value="F:succinyl-diaminopimelate desuccinylase activity"/>
    <property type="evidence" value="ECO:0007669"/>
    <property type="project" value="UniProtKB-EC"/>
</dbReference>
<dbReference type="GO" id="GO:0009089">
    <property type="term" value="P:lysine biosynthetic process via diaminopimelate"/>
    <property type="evidence" value="ECO:0007669"/>
    <property type="project" value="UniProtKB-UniPathway"/>
</dbReference>
<dbReference type="SUPFAM" id="SSF55031">
    <property type="entry name" value="Bacterial exopeptidase dimerisation domain"/>
    <property type="match status" value="1"/>
</dbReference>
<keyword evidence="17" id="KW-1185">Reference proteome</keyword>
<dbReference type="InterPro" id="IPR036264">
    <property type="entry name" value="Bact_exopeptidase_dim_dom"/>
</dbReference>
<dbReference type="Gene3D" id="3.30.70.360">
    <property type="match status" value="1"/>
</dbReference>
<evidence type="ECO:0000256" key="4">
    <source>
        <dbReference type="ARBA" id="ARBA00006247"/>
    </source>
</evidence>
<dbReference type="InterPro" id="IPR010182">
    <property type="entry name" value="ArgE/DapE"/>
</dbReference>
<dbReference type="AlphaFoldDB" id="A0A0R1MH63"/>
<keyword evidence="9" id="KW-0378">Hydrolase</keyword>
<comment type="caution">
    <text evidence="16">The sequence shown here is derived from an EMBL/GenBank/DDBJ whole genome shotgun (WGS) entry which is preliminary data.</text>
</comment>
<evidence type="ECO:0000256" key="3">
    <source>
        <dbReference type="ARBA" id="ARBA00005130"/>
    </source>
</evidence>
<protein>
    <recommendedName>
        <fullName evidence="6">Probable succinyl-diaminopimelate desuccinylase</fullName>
        <ecNumber evidence="5">3.5.1.18</ecNumber>
    </recommendedName>
</protein>
<evidence type="ECO:0000256" key="9">
    <source>
        <dbReference type="ARBA" id="ARBA00022801"/>
    </source>
</evidence>
<dbReference type="UniPathway" id="UPA00034">
    <property type="reaction ID" value="UER00021"/>
</dbReference>
<keyword evidence="13" id="KW-0170">Cobalt</keyword>
<evidence type="ECO:0000256" key="1">
    <source>
        <dbReference type="ARBA" id="ARBA00001941"/>
    </source>
</evidence>
<comment type="cofactor">
    <cofactor evidence="2">
        <name>Zn(2+)</name>
        <dbReference type="ChEBI" id="CHEBI:29105"/>
    </cofactor>
</comment>
<evidence type="ECO:0000256" key="2">
    <source>
        <dbReference type="ARBA" id="ARBA00001947"/>
    </source>
</evidence>
<reference evidence="16 17" key="1">
    <citation type="journal article" date="2015" name="Genome Announc.">
        <title>Expanding the biotechnology potential of lactobacilli through comparative genomics of 213 strains and associated genera.</title>
        <authorList>
            <person name="Sun Z."/>
            <person name="Harris H.M."/>
            <person name="McCann A."/>
            <person name="Guo C."/>
            <person name="Argimon S."/>
            <person name="Zhang W."/>
            <person name="Yang X."/>
            <person name="Jeffery I.B."/>
            <person name="Cooney J.C."/>
            <person name="Kagawa T.F."/>
            <person name="Liu W."/>
            <person name="Song Y."/>
            <person name="Salvetti E."/>
            <person name="Wrobel A."/>
            <person name="Rasinkangas P."/>
            <person name="Parkhill J."/>
            <person name="Rea M.C."/>
            <person name="O'Sullivan O."/>
            <person name="Ritari J."/>
            <person name="Douillard F.P."/>
            <person name="Paul Ross R."/>
            <person name="Yang R."/>
            <person name="Briner A.E."/>
            <person name="Felis G.E."/>
            <person name="de Vos W.M."/>
            <person name="Barrangou R."/>
            <person name="Klaenhammer T.R."/>
            <person name="Caufield P.W."/>
            <person name="Cui Y."/>
            <person name="Zhang H."/>
            <person name="O'Toole P.W."/>
        </authorList>
    </citation>
    <scope>NUCLEOTIDE SEQUENCE [LARGE SCALE GENOMIC DNA]</scope>
    <source>
        <strain evidence="16 17">DSM 19972</strain>
    </source>
</reference>
<dbReference type="InterPro" id="IPR002933">
    <property type="entry name" value="Peptidase_M20"/>
</dbReference>
<comment type="similarity">
    <text evidence="4">Belongs to the peptidase M20A family.</text>
</comment>
<comment type="pathway">
    <text evidence="3">Amino-acid biosynthesis; L-lysine biosynthesis via DAP pathway; LL-2,6-diaminopimelate from (S)-tetrahydrodipicolinate (succinylase route): step 3/3.</text>
</comment>
<dbReference type="GO" id="GO:0019877">
    <property type="term" value="P:diaminopimelate biosynthetic process"/>
    <property type="evidence" value="ECO:0007669"/>
    <property type="project" value="UniProtKB-KW"/>
</dbReference>
<accession>A0A0R1MH63</accession>
<dbReference type="Pfam" id="PF01546">
    <property type="entry name" value="Peptidase_M20"/>
    <property type="match status" value="1"/>
</dbReference>
<keyword evidence="11" id="KW-0220">Diaminopimelate biosynthesis</keyword>
<dbReference type="SUPFAM" id="SSF53187">
    <property type="entry name" value="Zn-dependent exopeptidases"/>
    <property type="match status" value="1"/>
</dbReference>
<evidence type="ECO:0000256" key="10">
    <source>
        <dbReference type="ARBA" id="ARBA00022833"/>
    </source>
</evidence>
<dbReference type="InterPro" id="IPR050072">
    <property type="entry name" value="Peptidase_M20A"/>
</dbReference>
<dbReference type="PANTHER" id="PTHR43808">
    <property type="entry name" value="ACETYLORNITHINE DEACETYLASE"/>
    <property type="match status" value="1"/>
</dbReference>
<keyword evidence="7" id="KW-0028">Amino-acid biosynthesis</keyword>
<dbReference type="PATRIC" id="fig|1423777.3.peg.1728"/>
<evidence type="ECO:0000256" key="6">
    <source>
        <dbReference type="ARBA" id="ARBA00016853"/>
    </source>
</evidence>
<feature type="domain" description="Peptidase M20 dimerisation" evidence="15">
    <location>
        <begin position="179"/>
        <end position="283"/>
    </location>
</feature>
<dbReference type="PROSITE" id="PS00758">
    <property type="entry name" value="ARGE_DAPE_CPG2_1"/>
    <property type="match status" value="1"/>
</dbReference>
<evidence type="ECO:0000313" key="17">
    <source>
        <dbReference type="Proteomes" id="UP000051686"/>
    </source>
</evidence>
<organism evidence="16 17">
    <name type="scientific">Liquorilactobacillus oeni DSM 19972</name>
    <dbReference type="NCBI Taxonomy" id="1423777"/>
    <lineage>
        <taxon>Bacteria</taxon>
        <taxon>Bacillati</taxon>
        <taxon>Bacillota</taxon>
        <taxon>Bacilli</taxon>
        <taxon>Lactobacillales</taxon>
        <taxon>Lactobacillaceae</taxon>
        <taxon>Liquorilactobacillus</taxon>
    </lineage>
</organism>
<dbReference type="GO" id="GO:0046872">
    <property type="term" value="F:metal ion binding"/>
    <property type="evidence" value="ECO:0007669"/>
    <property type="project" value="UniProtKB-KW"/>
</dbReference>
<comment type="cofactor">
    <cofactor evidence="1">
        <name>Co(2+)</name>
        <dbReference type="ChEBI" id="CHEBI:48828"/>
    </cofactor>
</comment>
<dbReference type="NCBIfam" id="TIGR01910">
    <property type="entry name" value="DapE-ArgE"/>
    <property type="match status" value="1"/>
</dbReference>
<dbReference type="InterPro" id="IPR001261">
    <property type="entry name" value="ArgE/DapE_CS"/>
</dbReference>
<keyword evidence="8" id="KW-0479">Metal-binding</keyword>
<dbReference type="InterPro" id="IPR011650">
    <property type="entry name" value="Peptidase_M20_dimer"/>
</dbReference>
<dbReference type="Gene3D" id="3.40.630.10">
    <property type="entry name" value="Zn peptidases"/>
    <property type="match status" value="1"/>
</dbReference>
<dbReference type="STRING" id="1423777.FD46_GL001677"/>
<evidence type="ECO:0000259" key="15">
    <source>
        <dbReference type="Pfam" id="PF07687"/>
    </source>
</evidence>
<evidence type="ECO:0000256" key="12">
    <source>
        <dbReference type="ARBA" id="ARBA00023154"/>
    </source>
</evidence>
<dbReference type="EC" id="3.5.1.18" evidence="5"/>
<evidence type="ECO:0000256" key="13">
    <source>
        <dbReference type="ARBA" id="ARBA00023285"/>
    </source>
</evidence>
<sequence length="388" mass="43187">MVRMDEQKRDSFLATLIHANTVGGHEKSLAKILENKFEEHHINCKLVSVEDDRCDFYAEMGNSAGPVLALSGHEDVVKLGNLAAWKFPPLSARVSKGKMYGRGASDMKSGLAVMALAMMELADEGININGKLKLLCTVGEETSMVNHMQGAKRFVIDGYLDDVNHLLVAEPTGYRVVFAHKGSITYEIASKGKAAHSSTPEQGYNAITPLIRFYEKQEEYFSTLRSENKYLGKVVPVVTKIKGGDQLNSVPSAASLFVKMRTIPEIPNDQIISEVKKLVADINNHFDSQLEFKLLGNKIPVITDPDDEFVSLIKETAERKLNFDFPLHSFSGGTDASELVKANPQMKVVVFGPGSDTSHQENEYVELSQFNYFVDIYKNIIKRFFKVQ</sequence>
<gene>
    <name evidence="16" type="ORF">FD46_GL001677</name>
</gene>
<dbReference type="EMBL" id="AZEH01000039">
    <property type="protein sequence ID" value="KRL04546.1"/>
    <property type="molecule type" value="Genomic_DNA"/>
</dbReference>
<name>A0A0R1MH63_9LACO</name>
<dbReference type="Proteomes" id="UP000051686">
    <property type="component" value="Unassembled WGS sequence"/>
</dbReference>
<evidence type="ECO:0000256" key="5">
    <source>
        <dbReference type="ARBA" id="ARBA00011921"/>
    </source>
</evidence>
<dbReference type="PANTHER" id="PTHR43808:SF8">
    <property type="entry name" value="PEPTIDASE M20 DIMERISATION DOMAIN-CONTAINING PROTEIN"/>
    <property type="match status" value="1"/>
</dbReference>
<dbReference type="CDD" id="cd08659">
    <property type="entry name" value="M20_ArgE_DapE-like"/>
    <property type="match status" value="1"/>
</dbReference>
<dbReference type="NCBIfam" id="NF006365">
    <property type="entry name" value="PRK08588.1"/>
    <property type="match status" value="1"/>
</dbReference>
<evidence type="ECO:0000256" key="11">
    <source>
        <dbReference type="ARBA" id="ARBA00022915"/>
    </source>
</evidence>
<keyword evidence="10" id="KW-0862">Zinc</keyword>
<dbReference type="Pfam" id="PF07687">
    <property type="entry name" value="M20_dimer"/>
    <property type="match status" value="1"/>
</dbReference>